<accession>A0ABV7A4M0</accession>
<reference evidence="5" key="1">
    <citation type="journal article" date="2019" name="Int. J. Syst. Evol. Microbiol.">
        <title>The Global Catalogue of Microorganisms (GCM) 10K type strain sequencing project: providing services to taxonomists for standard genome sequencing and annotation.</title>
        <authorList>
            <consortium name="The Broad Institute Genomics Platform"/>
            <consortium name="The Broad Institute Genome Sequencing Center for Infectious Disease"/>
            <person name="Wu L."/>
            <person name="Ma J."/>
        </authorList>
    </citation>
    <scope>NUCLEOTIDE SEQUENCE [LARGE SCALE GENOMIC DNA]</scope>
    <source>
        <strain evidence="5">KCTC 13193</strain>
    </source>
</reference>
<evidence type="ECO:0000256" key="2">
    <source>
        <dbReference type="ARBA" id="ARBA00022825"/>
    </source>
</evidence>
<dbReference type="SUPFAM" id="SSF53474">
    <property type="entry name" value="alpha/beta-Hydrolases"/>
    <property type="match status" value="1"/>
</dbReference>
<keyword evidence="5" id="KW-1185">Reference proteome</keyword>
<dbReference type="Gene3D" id="3.40.50.1820">
    <property type="entry name" value="alpha/beta hydrolase"/>
    <property type="match status" value="1"/>
</dbReference>
<evidence type="ECO:0000259" key="3">
    <source>
        <dbReference type="Pfam" id="PF00326"/>
    </source>
</evidence>
<dbReference type="SUPFAM" id="SSF82171">
    <property type="entry name" value="DPP6 N-terminal domain-like"/>
    <property type="match status" value="1"/>
</dbReference>
<name>A0ABV7A4M0_9BACI</name>
<dbReference type="Gene3D" id="2.120.10.30">
    <property type="entry name" value="TolB, C-terminal domain"/>
    <property type="match status" value="2"/>
</dbReference>
<gene>
    <name evidence="4" type="ORF">ACFODW_06000</name>
</gene>
<dbReference type="Proteomes" id="UP001595387">
    <property type="component" value="Unassembled WGS sequence"/>
</dbReference>
<evidence type="ECO:0000256" key="1">
    <source>
        <dbReference type="ARBA" id="ARBA00022801"/>
    </source>
</evidence>
<dbReference type="RefSeq" id="WP_390304270.1">
    <property type="nucleotide sequence ID" value="NZ_JBHRRZ010000011.1"/>
</dbReference>
<dbReference type="InterPro" id="IPR001375">
    <property type="entry name" value="Peptidase_S9_cat"/>
</dbReference>
<dbReference type="Pfam" id="PF07676">
    <property type="entry name" value="PD40"/>
    <property type="match status" value="3"/>
</dbReference>
<keyword evidence="2" id="KW-0645">Protease</keyword>
<evidence type="ECO:0000313" key="5">
    <source>
        <dbReference type="Proteomes" id="UP001595387"/>
    </source>
</evidence>
<keyword evidence="2" id="KW-0720">Serine protease</keyword>
<proteinExistence type="predicted"/>
<dbReference type="InterPro" id="IPR011659">
    <property type="entry name" value="WD40"/>
</dbReference>
<evidence type="ECO:0000313" key="4">
    <source>
        <dbReference type="EMBL" id="MFC2947893.1"/>
    </source>
</evidence>
<dbReference type="PANTHER" id="PTHR42776:SF27">
    <property type="entry name" value="DIPEPTIDYL PEPTIDASE FAMILY MEMBER 6"/>
    <property type="match status" value="1"/>
</dbReference>
<feature type="domain" description="Peptidase S9 prolyl oligopeptidase catalytic" evidence="3">
    <location>
        <begin position="457"/>
        <end position="667"/>
    </location>
</feature>
<comment type="caution">
    <text evidence="4">The sequence shown here is derived from an EMBL/GenBank/DDBJ whole genome shotgun (WGS) entry which is preliminary data.</text>
</comment>
<sequence length="667" mass="75308">MPANKRAMKADDFKRLDVFSDPNFTPDGKAYTYTATTVNEENEYVSNLFFHDLEGQQPVPWTFGTNKNSHLRFSPDGSKAVFQSTRTGLPQIWLLSTAGGEAKQLTEFKHGAANPAWAENGRSILFSAPLEADADVSSQRELTKEERQKEAEQKKKQPLVVNRLKYKSDAKGFHDNKRTQLVRFDLENETFIQLTSADADHSYQDISADGRYVLFAANLSDEADFEQSNHLFLLDSATKEISNLTNGKGSCHSAAFSPDGKKIAYLGHGFEYDGATLNELFIHDLDSGERACLSGEWDMQLGDILIGDSRLGEANTGPVWSQDNSSLFFIATDHGTTGLYQATLEKELNVLYKEDNHVFSFAYHGETEEFILGISTPSDPCNFYKLSKGVELKRLTNANAAFLDEVSVSAPETLSITANDGWILQGWLLRPYGFEQGKKYPFILEIHGGPHAMYGQTFFHEMQLLAAKGYVVLYINPRGSHGYGQEFVGAVRSDYGGKDYEDLMNAVDYALEHFSFIDETRLGVTGGSYGGFMTNWVVSHTNRFKAAVTQRSISNWLSFYGVSDIGYFFTKWELGHNLLDDPEKLWDFSPLKYAANVETPLLILHGEQDYRCPIEQGEQLFVTLKHQRKEVEFVRFPDASHELSRSGRPDLRVERLNHICRWFEEYL</sequence>
<dbReference type="Pfam" id="PF00326">
    <property type="entry name" value="Peptidase_S9"/>
    <property type="match status" value="1"/>
</dbReference>
<dbReference type="PANTHER" id="PTHR42776">
    <property type="entry name" value="SERINE PEPTIDASE S9 FAMILY MEMBER"/>
    <property type="match status" value="1"/>
</dbReference>
<keyword evidence="1" id="KW-0378">Hydrolase</keyword>
<dbReference type="EMBL" id="JBHRRZ010000011">
    <property type="protein sequence ID" value="MFC2947893.1"/>
    <property type="molecule type" value="Genomic_DNA"/>
</dbReference>
<protein>
    <submittedName>
        <fullName evidence="4">Prolyl oligopeptidase family serine peptidase</fullName>
    </submittedName>
</protein>
<dbReference type="InterPro" id="IPR029058">
    <property type="entry name" value="AB_hydrolase_fold"/>
</dbReference>
<organism evidence="4 5">
    <name type="scientific">Virgibacillus sediminis</name>
    <dbReference type="NCBI Taxonomy" id="202260"/>
    <lineage>
        <taxon>Bacteria</taxon>
        <taxon>Bacillati</taxon>
        <taxon>Bacillota</taxon>
        <taxon>Bacilli</taxon>
        <taxon>Bacillales</taxon>
        <taxon>Bacillaceae</taxon>
        <taxon>Virgibacillus</taxon>
    </lineage>
</organism>
<dbReference type="InterPro" id="IPR011042">
    <property type="entry name" value="6-blade_b-propeller_TolB-like"/>
</dbReference>